<evidence type="ECO:0000313" key="3">
    <source>
        <dbReference type="Proteomes" id="UP001212997"/>
    </source>
</evidence>
<evidence type="ECO:0000313" key="2">
    <source>
        <dbReference type="EMBL" id="KAJ3482901.1"/>
    </source>
</evidence>
<evidence type="ECO:0000256" key="1">
    <source>
        <dbReference type="SAM" id="MobiDB-lite"/>
    </source>
</evidence>
<feature type="compositionally biased region" description="Polar residues" evidence="1">
    <location>
        <begin position="265"/>
        <end position="298"/>
    </location>
</feature>
<feature type="region of interest" description="Disordered" evidence="1">
    <location>
        <begin position="181"/>
        <end position="218"/>
    </location>
</feature>
<reference evidence="2" key="1">
    <citation type="submission" date="2022-07" db="EMBL/GenBank/DDBJ databases">
        <title>Genome Sequence of Physisporinus lineatus.</title>
        <authorList>
            <person name="Buettner E."/>
        </authorList>
    </citation>
    <scope>NUCLEOTIDE SEQUENCE</scope>
    <source>
        <strain evidence="2">VT162</strain>
    </source>
</reference>
<proteinExistence type="predicted"/>
<keyword evidence="3" id="KW-1185">Reference proteome</keyword>
<name>A0AAD5V5T9_9APHY</name>
<comment type="caution">
    <text evidence="2">The sequence shown here is derived from an EMBL/GenBank/DDBJ whole genome shotgun (WGS) entry which is preliminary data.</text>
</comment>
<feature type="region of interest" description="Disordered" evidence="1">
    <location>
        <begin position="244"/>
        <end position="323"/>
    </location>
</feature>
<feature type="compositionally biased region" description="Low complexity" evidence="1">
    <location>
        <begin position="181"/>
        <end position="199"/>
    </location>
</feature>
<gene>
    <name evidence="2" type="ORF">NLI96_g6662</name>
</gene>
<dbReference type="AlphaFoldDB" id="A0AAD5V5T9"/>
<dbReference type="Proteomes" id="UP001212997">
    <property type="component" value="Unassembled WGS sequence"/>
</dbReference>
<organism evidence="2 3">
    <name type="scientific">Meripilus lineatus</name>
    <dbReference type="NCBI Taxonomy" id="2056292"/>
    <lineage>
        <taxon>Eukaryota</taxon>
        <taxon>Fungi</taxon>
        <taxon>Dikarya</taxon>
        <taxon>Basidiomycota</taxon>
        <taxon>Agaricomycotina</taxon>
        <taxon>Agaricomycetes</taxon>
        <taxon>Polyporales</taxon>
        <taxon>Meripilaceae</taxon>
        <taxon>Meripilus</taxon>
    </lineage>
</organism>
<dbReference type="EMBL" id="JANAWD010000251">
    <property type="protein sequence ID" value="KAJ3482901.1"/>
    <property type="molecule type" value="Genomic_DNA"/>
</dbReference>
<feature type="compositionally biased region" description="Low complexity" evidence="1">
    <location>
        <begin position="299"/>
        <end position="314"/>
    </location>
</feature>
<sequence>MLDLFRRKVRALFGGQNPGVELGGSDNGPGAVHKRHRIHDIRYKRTMTRSHTDSAIDYEDDDHDQGVSGIQFSEDISAETQDLSHLTSAPQTFEQPGEVTIRCLLPQGLSLFGPVNSVQPSTRIFRSIGVQATGICDAFSQFPGSSLSAGRFQNTTIRGQNEIDGPAGSVPYLLRSAASWTPPASVSTSSSESVTPPQSRLQSLDTPHPSDDTQSVDSIQSTHVIPPLNENIAVSESVSARFPPIPPVRPLQHTPARVDRVRTVHGTQGDSPTSVRGISSASETTDTSPSRITPNDARSPSNAPSSSPVHSPNSTVMDVSQSPQPAFKKEFRAFRNCREGRTAWYFSYGPYSLPVPPESIRCEPGDLYLHLDQSSDNVQSWVMQTDHAWIIAKERMPHPKLSNRVLWFRTKEEPSWVTIHTLRTYDSKMRHDQLKRQLVCSSAQHRVLTLTEKPSRHLMISLPEGGFEDAMPNRE</sequence>
<protein>
    <submittedName>
        <fullName evidence="2">Uncharacterized protein</fullName>
    </submittedName>
</protein>
<accession>A0AAD5V5T9</accession>